<feature type="transmembrane region" description="Helical" evidence="5">
    <location>
        <begin position="312"/>
        <end position="331"/>
    </location>
</feature>
<comment type="catalytic activity">
    <reaction evidence="3">
        <text>2 GTP = 3',3'-c-di-GMP + 2 diphosphate</text>
        <dbReference type="Rhea" id="RHEA:24898"/>
        <dbReference type="ChEBI" id="CHEBI:33019"/>
        <dbReference type="ChEBI" id="CHEBI:37565"/>
        <dbReference type="ChEBI" id="CHEBI:58805"/>
        <dbReference type="EC" id="2.7.7.65"/>
    </reaction>
</comment>
<feature type="transmembrane region" description="Helical" evidence="5">
    <location>
        <begin position="364"/>
        <end position="385"/>
    </location>
</feature>
<dbReference type="NCBIfam" id="TIGR00254">
    <property type="entry name" value="GGDEF"/>
    <property type="match status" value="1"/>
</dbReference>
<dbReference type="SUPFAM" id="SSF55073">
    <property type="entry name" value="Nucleotide cyclase"/>
    <property type="match status" value="1"/>
</dbReference>
<dbReference type="CDD" id="cd01949">
    <property type="entry name" value="GGDEF"/>
    <property type="match status" value="1"/>
</dbReference>
<dbReference type="PROSITE" id="PS50887">
    <property type="entry name" value="GGDEF"/>
    <property type="match status" value="1"/>
</dbReference>
<comment type="cofactor">
    <cofactor evidence="1">
        <name>Mg(2+)</name>
        <dbReference type="ChEBI" id="CHEBI:18420"/>
    </cofactor>
</comment>
<feature type="chain" id="PRO_5040754670" description="diguanylate cyclase" evidence="6">
    <location>
        <begin position="25"/>
        <end position="666"/>
    </location>
</feature>
<feature type="domain" description="GGDEF" evidence="7">
    <location>
        <begin position="523"/>
        <end position="658"/>
    </location>
</feature>
<dbReference type="Pfam" id="PF07695">
    <property type="entry name" value="7TMR-DISM_7TM"/>
    <property type="match status" value="1"/>
</dbReference>
<dbReference type="PANTHER" id="PTHR45138:SF9">
    <property type="entry name" value="DIGUANYLATE CYCLASE DGCM-RELATED"/>
    <property type="match status" value="1"/>
</dbReference>
<sequence>MTRPSALSVTLLLLLLTSVLQVQALVMHPEEHPEDGLPDIPTANQTFAVNQPGMITILPSQVQYSFEESTSALQIFNNEVFMNWQTPQTPSLSFGNSHEQVWVRLRFFNPQPTRQTWLLEVRWNNLYRVDFYQAFRANSESSYSHQVTDVAHYQAGVSVPPEQLFMNNSTILFPVVIDAQSHGDVLLQVQSSHLLFAPLYLWPEEDFNRYQLSNLAFYVLALGMIMALFFYNVAVTLFTRDRSYFFYCCYMASVLLYLLAVTGIGHYMIWGGHDWWSRHAYDIGINACFLFATLFVRYFLDLRQHSHFWLNTNDLFVMVWSLNLLLLLVGFDFSARIVDLLALVSLLASLVMTATLIRRRIIAATYFMVAWITLIVTTFISLISLKGYLPYTTLTQYSVIVGFVTESILLAVALAARINEDRTKRDSALEQAYQLQIEIGEKREAALNAQARMLEIEQTAKRELELKVSERTRELQQLTRSLEQANRELANLSVTDALTGVANRRYFDLHMERELQRARRNNNRLALVLVDIDHFKQVNDTWGHPVGDICLRWIANQLSRLCQRSSDCIARYGGEEFALIFPDANLQSIHEHVDRLRADISGTPLQHEGLEIRMSISAGIAISPLRQTVSVDVITCQADTALYTAKNSGRNQVVMFRMDEDLGNLA</sequence>
<keyword evidence="6" id="KW-0732">Signal</keyword>
<dbReference type="GO" id="GO:0005886">
    <property type="term" value="C:plasma membrane"/>
    <property type="evidence" value="ECO:0007669"/>
    <property type="project" value="TreeGrafter"/>
</dbReference>
<evidence type="ECO:0000313" key="8">
    <source>
        <dbReference type="EMBL" id="MCY0965660.1"/>
    </source>
</evidence>
<dbReference type="AlphaFoldDB" id="A0A9X3ISW1"/>
<feature type="transmembrane region" description="Helical" evidence="5">
    <location>
        <begin position="337"/>
        <end position="357"/>
    </location>
</feature>
<evidence type="ECO:0000256" key="3">
    <source>
        <dbReference type="ARBA" id="ARBA00034247"/>
    </source>
</evidence>
<feature type="coiled-coil region" evidence="4">
    <location>
        <begin position="461"/>
        <end position="495"/>
    </location>
</feature>
<dbReference type="InterPro" id="IPR011623">
    <property type="entry name" value="7TMR_DISM_rcpt_extracell_dom1"/>
</dbReference>
<evidence type="ECO:0000256" key="4">
    <source>
        <dbReference type="SAM" id="Coils"/>
    </source>
</evidence>
<evidence type="ECO:0000259" key="7">
    <source>
        <dbReference type="PROSITE" id="PS50887"/>
    </source>
</evidence>
<keyword evidence="4" id="KW-0175">Coiled coil</keyword>
<dbReference type="InterPro" id="IPR043128">
    <property type="entry name" value="Rev_trsase/Diguanyl_cyclase"/>
</dbReference>
<dbReference type="GO" id="GO:1902201">
    <property type="term" value="P:negative regulation of bacterial-type flagellum-dependent cell motility"/>
    <property type="evidence" value="ECO:0007669"/>
    <property type="project" value="TreeGrafter"/>
</dbReference>
<dbReference type="InterPro" id="IPR000160">
    <property type="entry name" value="GGDEF_dom"/>
</dbReference>
<accession>A0A9X3ISW1</accession>
<keyword evidence="5" id="KW-0472">Membrane</keyword>
<dbReference type="PANTHER" id="PTHR45138">
    <property type="entry name" value="REGULATORY COMPONENTS OF SENSORY TRANSDUCTION SYSTEM"/>
    <property type="match status" value="1"/>
</dbReference>
<feature type="transmembrane region" description="Helical" evidence="5">
    <location>
        <begin position="281"/>
        <end position="300"/>
    </location>
</feature>
<keyword evidence="5" id="KW-0812">Transmembrane</keyword>
<dbReference type="Pfam" id="PF00990">
    <property type="entry name" value="GGDEF"/>
    <property type="match status" value="1"/>
</dbReference>
<dbReference type="InterPro" id="IPR011622">
    <property type="entry name" value="7TMR_DISM_rcpt_extracell_dom2"/>
</dbReference>
<reference evidence="8" key="1">
    <citation type="submission" date="2022-11" db="EMBL/GenBank/DDBJ databases">
        <title>Parathalassolutuus dongxingensis gen. nov., sp. nov., a novel member of family Oceanospirillaceae isolated from a coastal shrimp pond in Guangxi, China.</title>
        <authorList>
            <person name="Chen H."/>
        </authorList>
    </citation>
    <scope>NUCLEOTIDE SEQUENCE</scope>
    <source>
        <strain evidence="8">G-43</strain>
    </source>
</reference>
<organism evidence="8 9">
    <name type="scientific">Parathalassolituus penaei</name>
    <dbReference type="NCBI Taxonomy" id="2997323"/>
    <lineage>
        <taxon>Bacteria</taxon>
        <taxon>Pseudomonadati</taxon>
        <taxon>Pseudomonadota</taxon>
        <taxon>Gammaproteobacteria</taxon>
        <taxon>Oceanospirillales</taxon>
        <taxon>Oceanospirillaceae</taxon>
        <taxon>Parathalassolituus</taxon>
    </lineage>
</organism>
<dbReference type="EC" id="2.7.7.65" evidence="2"/>
<evidence type="ECO:0000256" key="6">
    <source>
        <dbReference type="SAM" id="SignalP"/>
    </source>
</evidence>
<dbReference type="Pfam" id="PF07696">
    <property type="entry name" value="7TMR-DISMED2"/>
    <property type="match status" value="1"/>
</dbReference>
<feature type="transmembrane region" description="Helical" evidence="5">
    <location>
        <begin position="215"/>
        <end position="237"/>
    </location>
</feature>
<dbReference type="InterPro" id="IPR029787">
    <property type="entry name" value="Nucleotide_cyclase"/>
</dbReference>
<feature type="transmembrane region" description="Helical" evidence="5">
    <location>
        <begin position="244"/>
        <end position="269"/>
    </location>
</feature>
<dbReference type="GO" id="GO:0043709">
    <property type="term" value="P:cell adhesion involved in single-species biofilm formation"/>
    <property type="evidence" value="ECO:0007669"/>
    <property type="project" value="TreeGrafter"/>
</dbReference>
<keyword evidence="9" id="KW-1185">Reference proteome</keyword>
<protein>
    <recommendedName>
        <fullName evidence="2">diguanylate cyclase</fullName>
        <ecNumber evidence="2">2.7.7.65</ecNumber>
    </recommendedName>
</protein>
<dbReference type="Proteomes" id="UP001150830">
    <property type="component" value="Unassembled WGS sequence"/>
</dbReference>
<gene>
    <name evidence="8" type="ORF">OUO13_10710</name>
</gene>
<evidence type="ECO:0000256" key="5">
    <source>
        <dbReference type="SAM" id="Phobius"/>
    </source>
</evidence>
<dbReference type="FunFam" id="3.30.70.270:FF:000001">
    <property type="entry name" value="Diguanylate cyclase domain protein"/>
    <property type="match status" value="1"/>
</dbReference>
<dbReference type="SMART" id="SM00267">
    <property type="entry name" value="GGDEF"/>
    <property type="match status" value="1"/>
</dbReference>
<name>A0A9X3ISW1_9GAMM</name>
<dbReference type="Gene3D" id="3.30.70.270">
    <property type="match status" value="1"/>
</dbReference>
<comment type="caution">
    <text evidence="8">The sequence shown here is derived from an EMBL/GenBank/DDBJ whole genome shotgun (WGS) entry which is preliminary data.</text>
</comment>
<evidence type="ECO:0000256" key="1">
    <source>
        <dbReference type="ARBA" id="ARBA00001946"/>
    </source>
</evidence>
<proteinExistence type="predicted"/>
<feature type="signal peptide" evidence="6">
    <location>
        <begin position="1"/>
        <end position="24"/>
    </location>
</feature>
<dbReference type="InterPro" id="IPR050469">
    <property type="entry name" value="Diguanylate_Cyclase"/>
</dbReference>
<dbReference type="EMBL" id="JAPNOA010000028">
    <property type="protein sequence ID" value="MCY0965660.1"/>
    <property type="molecule type" value="Genomic_DNA"/>
</dbReference>
<dbReference type="Gene3D" id="2.60.40.2380">
    <property type="match status" value="1"/>
</dbReference>
<dbReference type="GO" id="GO:0052621">
    <property type="term" value="F:diguanylate cyclase activity"/>
    <property type="evidence" value="ECO:0007669"/>
    <property type="project" value="UniProtKB-EC"/>
</dbReference>
<keyword evidence="5" id="KW-1133">Transmembrane helix</keyword>
<feature type="transmembrane region" description="Helical" evidence="5">
    <location>
        <begin position="397"/>
        <end position="416"/>
    </location>
</feature>
<keyword evidence="8" id="KW-0808">Transferase</keyword>
<evidence type="ECO:0000313" key="9">
    <source>
        <dbReference type="Proteomes" id="UP001150830"/>
    </source>
</evidence>
<keyword evidence="8" id="KW-0548">Nucleotidyltransferase</keyword>
<dbReference type="RefSeq" id="WP_283173874.1">
    <property type="nucleotide sequence ID" value="NZ_JAPNOA010000028.1"/>
</dbReference>
<evidence type="ECO:0000256" key="2">
    <source>
        <dbReference type="ARBA" id="ARBA00012528"/>
    </source>
</evidence>